<reference evidence="6 7" key="1">
    <citation type="submission" date="2018-04" db="EMBL/GenBank/DDBJ databases">
        <title>The genome of golden apple snail Pomacea canaliculata provides insight into stress tolerance and invasive adaptation.</title>
        <authorList>
            <person name="Liu C."/>
            <person name="Liu B."/>
            <person name="Ren Y."/>
            <person name="Zhang Y."/>
            <person name="Wang H."/>
            <person name="Li S."/>
            <person name="Jiang F."/>
            <person name="Yin L."/>
            <person name="Zhang G."/>
            <person name="Qian W."/>
            <person name="Fan W."/>
        </authorList>
    </citation>
    <scope>NUCLEOTIDE SEQUENCE [LARGE SCALE GENOMIC DNA]</scope>
    <source>
        <strain evidence="6">SZHN2017</strain>
        <tissue evidence="6">Muscle</tissue>
    </source>
</reference>
<dbReference type="SUPFAM" id="SSF48652">
    <property type="entry name" value="Tetraspanin"/>
    <property type="match status" value="1"/>
</dbReference>
<evidence type="ECO:0000256" key="4">
    <source>
        <dbReference type="ARBA" id="ARBA00023136"/>
    </source>
</evidence>
<organism evidence="6 7">
    <name type="scientific">Pomacea canaliculata</name>
    <name type="common">Golden apple snail</name>
    <dbReference type="NCBI Taxonomy" id="400727"/>
    <lineage>
        <taxon>Eukaryota</taxon>
        <taxon>Metazoa</taxon>
        <taxon>Spiralia</taxon>
        <taxon>Lophotrochozoa</taxon>
        <taxon>Mollusca</taxon>
        <taxon>Gastropoda</taxon>
        <taxon>Caenogastropoda</taxon>
        <taxon>Architaenioglossa</taxon>
        <taxon>Ampullarioidea</taxon>
        <taxon>Ampullariidae</taxon>
        <taxon>Pomacea</taxon>
    </lineage>
</organism>
<sequence>MCFTMSAHQRHLAFPPGTYPPAPICCEVTYGGDKVMGSVAIGLGIYALKDKNNMAALTKIDSSGKIGEFNGYIIIVLLIVIAEVVAAALAIAFKDRIQEKFKEGLVLAIKEHYDGNLTSDNPFSRAFDYAQVQFDCCGANNYTDFLGSKWSESRGNDNVPRACCKLQNKKLYFDHNNATLADPSCPSKVPDTNNPNTGTPCYQAIRDWVTKHAHNIICAGFIILIIEAMEPPFKVAKRAIIFNALCIEAYSDLMVIASGAIEHVTLPDVPENVTPPDVPALEHVSQPQVDKIRGHAYVTIDHVART</sequence>
<feature type="transmembrane region" description="Helical" evidence="5">
    <location>
        <begin position="72"/>
        <end position="93"/>
    </location>
</feature>
<dbReference type="Pfam" id="PF00335">
    <property type="entry name" value="Tetraspanin"/>
    <property type="match status" value="1"/>
</dbReference>
<proteinExistence type="predicted"/>
<dbReference type="PANTHER" id="PTHR19282:SF551">
    <property type="entry name" value="RE08073P-RELATED"/>
    <property type="match status" value="1"/>
</dbReference>
<evidence type="ECO:0000313" key="6">
    <source>
        <dbReference type="EMBL" id="PVD32555.1"/>
    </source>
</evidence>
<keyword evidence="3 5" id="KW-1133">Transmembrane helix</keyword>
<dbReference type="EMBL" id="PZQS01000004">
    <property type="protein sequence ID" value="PVD32555.1"/>
    <property type="molecule type" value="Genomic_DNA"/>
</dbReference>
<evidence type="ECO:0000256" key="1">
    <source>
        <dbReference type="ARBA" id="ARBA00004141"/>
    </source>
</evidence>
<dbReference type="OrthoDB" id="6254918at2759"/>
<keyword evidence="7" id="KW-1185">Reference proteome</keyword>
<dbReference type="PANTHER" id="PTHR19282">
    <property type="entry name" value="TETRASPANIN"/>
    <property type="match status" value="1"/>
</dbReference>
<dbReference type="AlphaFoldDB" id="A0A2T7PGL1"/>
<dbReference type="InterPro" id="IPR008952">
    <property type="entry name" value="Tetraspanin_EC2_sf"/>
</dbReference>
<evidence type="ECO:0008006" key="8">
    <source>
        <dbReference type="Google" id="ProtNLM"/>
    </source>
</evidence>
<gene>
    <name evidence="6" type="ORF">C0Q70_07996</name>
</gene>
<dbReference type="GO" id="GO:0005886">
    <property type="term" value="C:plasma membrane"/>
    <property type="evidence" value="ECO:0007669"/>
    <property type="project" value="TreeGrafter"/>
</dbReference>
<evidence type="ECO:0000256" key="3">
    <source>
        <dbReference type="ARBA" id="ARBA00022989"/>
    </source>
</evidence>
<name>A0A2T7PGL1_POMCA</name>
<dbReference type="Gene3D" id="1.10.1450.10">
    <property type="entry name" value="Tetraspanin"/>
    <property type="match status" value="1"/>
</dbReference>
<dbReference type="InterPro" id="IPR018499">
    <property type="entry name" value="Tetraspanin/Peripherin"/>
</dbReference>
<evidence type="ECO:0000313" key="7">
    <source>
        <dbReference type="Proteomes" id="UP000245119"/>
    </source>
</evidence>
<comment type="caution">
    <text evidence="6">The sequence shown here is derived from an EMBL/GenBank/DDBJ whole genome shotgun (WGS) entry which is preliminary data.</text>
</comment>
<evidence type="ECO:0000256" key="5">
    <source>
        <dbReference type="SAM" id="Phobius"/>
    </source>
</evidence>
<comment type="subcellular location">
    <subcellularLocation>
        <location evidence="1">Membrane</location>
        <topology evidence="1">Multi-pass membrane protein</topology>
    </subcellularLocation>
</comment>
<protein>
    <recommendedName>
        <fullName evidence="8">Tetraspanin</fullName>
    </recommendedName>
</protein>
<keyword evidence="4 5" id="KW-0472">Membrane</keyword>
<evidence type="ECO:0000256" key="2">
    <source>
        <dbReference type="ARBA" id="ARBA00022692"/>
    </source>
</evidence>
<dbReference type="Proteomes" id="UP000245119">
    <property type="component" value="Linkage Group LG4"/>
</dbReference>
<accession>A0A2T7PGL1</accession>
<keyword evidence="2 5" id="KW-0812">Transmembrane</keyword>